<name>A0A5B7DK37_PORTR</name>
<accession>A0A5B7DK37</accession>
<protein>
    <submittedName>
        <fullName evidence="1">Uncharacterized protein</fullName>
    </submittedName>
</protein>
<evidence type="ECO:0000313" key="1">
    <source>
        <dbReference type="EMBL" id="MPC21962.1"/>
    </source>
</evidence>
<dbReference type="EMBL" id="VSRR010001036">
    <property type="protein sequence ID" value="MPC21962.1"/>
    <property type="molecule type" value="Genomic_DNA"/>
</dbReference>
<organism evidence="1 2">
    <name type="scientific">Portunus trituberculatus</name>
    <name type="common">Swimming crab</name>
    <name type="synonym">Neptunus trituberculatus</name>
    <dbReference type="NCBI Taxonomy" id="210409"/>
    <lineage>
        <taxon>Eukaryota</taxon>
        <taxon>Metazoa</taxon>
        <taxon>Ecdysozoa</taxon>
        <taxon>Arthropoda</taxon>
        <taxon>Crustacea</taxon>
        <taxon>Multicrustacea</taxon>
        <taxon>Malacostraca</taxon>
        <taxon>Eumalacostraca</taxon>
        <taxon>Eucarida</taxon>
        <taxon>Decapoda</taxon>
        <taxon>Pleocyemata</taxon>
        <taxon>Brachyura</taxon>
        <taxon>Eubrachyura</taxon>
        <taxon>Portunoidea</taxon>
        <taxon>Portunidae</taxon>
        <taxon>Portuninae</taxon>
        <taxon>Portunus</taxon>
    </lineage>
</organism>
<proteinExistence type="predicted"/>
<keyword evidence="2" id="KW-1185">Reference proteome</keyword>
<dbReference type="Proteomes" id="UP000324222">
    <property type="component" value="Unassembled WGS sequence"/>
</dbReference>
<comment type="caution">
    <text evidence="1">The sequence shown here is derived from an EMBL/GenBank/DDBJ whole genome shotgun (WGS) entry which is preliminary data.</text>
</comment>
<reference evidence="1 2" key="1">
    <citation type="submission" date="2019-05" db="EMBL/GenBank/DDBJ databases">
        <title>Another draft genome of Portunus trituberculatus and its Hox gene families provides insights of decapod evolution.</title>
        <authorList>
            <person name="Jeong J.-H."/>
            <person name="Song I."/>
            <person name="Kim S."/>
            <person name="Choi T."/>
            <person name="Kim D."/>
            <person name="Ryu S."/>
            <person name="Kim W."/>
        </authorList>
    </citation>
    <scope>NUCLEOTIDE SEQUENCE [LARGE SCALE GENOMIC DNA]</scope>
    <source>
        <tissue evidence="1">Muscle</tissue>
    </source>
</reference>
<sequence length="92" mass="10560">MHCDEHDPRPMNLTTSECYSFELMRRPIKDPLWSLLPQVSSSHCGQFKQEDTSATAGTSQPEIRLTLENNSLKYAKINPESALPWLNNRNIE</sequence>
<dbReference type="AlphaFoldDB" id="A0A5B7DK37"/>
<evidence type="ECO:0000313" key="2">
    <source>
        <dbReference type="Proteomes" id="UP000324222"/>
    </source>
</evidence>
<gene>
    <name evidence="1" type="ORF">E2C01_014966</name>
</gene>